<gene>
    <name evidence="2" type="ORF">PPAR1163_LOCUS24309</name>
</gene>
<feature type="chain" id="PRO_5031110988" description="NAD-dependent epimerase/dehydratase domain-containing protein" evidence="1">
    <location>
        <begin position="25"/>
        <end position="213"/>
    </location>
</feature>
<accession>A0A7S1UF10</accession>
<feature type="signal peptide" evidence="1">
    <location>
        <begin position="1"/>
        <end position="24"/>
    </location>
</feature>
<dbReference type="Gene3D" id="3.40.50.720">
    <property type="entry name" value="NAD(P)-binding Rossmann-like Domain"/>
    <property type="match status" value="1"/>
</dbReference>
<dbReference type="EMBL" id="HBGJ01038571">
    <property type="protein sequence ID" value="CAD9265886.1"/>
    <property type="molecule type" value="Transcribed_RNA"/>
</dbReference>
<keyword evidence="1" id="KW-0732">Signal</keyword>
<evidence type="ECO:0000313" key="2">
    <source>
        <dbReference type="EMBL" id="CAD9265886.1"/>
    </source>
</evidence>
<dbReference type="InterPro" id="IPR036291">
    <property type="entry name" value="NAD(P)-bd_dom_sf"/>
</dbReference>
<protein>
    <recommendedName>
        <fullName evidence="3">NAD-dependent epimerase/dehydratase domain-containing protein</fullName>
    </recommendedName>
</protein>
<organism evidence="2">
    <name type="scientific">Phaeomonas parva</name>
    <dbReference type="NCBI Taxonomy" id="124430"/>
    <lineage>
        <taxon>Eukaryota</taxon>
        <taxon>Sar</taxon>
        <taxon>Stramenopiles</taxon>
        <taxon>Ochrophyta</taxon>
        <taxon>Pinguiophyceae</taxon>
        <taxon>Pinguiochrysidales</taxon>
        <taxon>Pinguiochrysidaceae</taxon>
        <taxon>Phaeomonas</taxon>
    </lineage>
</organism>
<proteinExistence type="predicted"/>
<dbReference type="AlphaFoldDB" id="A0A7S1UF10"/>
<evidence type="ECO:0000256" key="1">
    <source>
        <dbReference type="SAM" id="SignalP"/>
    </source>
</evidence>
<dbReference type="SUPFAM" id="SSF51735">
    <property type="entry name" value="NAD(P)-binding Rossmann-fold domains"/>
    <property type="match status" value="1"/>
</dbReference>
<reference evidence="2" key="1">
    <citation type="submission" date="2021-01" db="EMBL/GenBank/DDBJ databases">
        <authorList>
            <person name="Corre E."/>
            <person name="Pelletier E."/>
            <person name="Niang G."/>
            <person name="Scheremetjew M."/>
            <person name="Finn R."/>
            <person name="Kale V."/>
            <person name="Holt S."/>
            <person name="Cochrane G."/>
            <person name="Meng A."/>
            <person name="Brown T."/>
            <person name="Cohen L."/>
        </authorList>
    </citation>
    <scope>NUCLEOTIDE SEQUENCE</scope>
    <source>
        <strain evidence="2">CCMP2877</strain>
    </source>
</reference>
<name>A0A7S1UF10_9STRA</name>
<evidence type="ECO:0008006" key="3">
    <source>
        <dbReference type="Google" id="ProtNLM"/>
    </source>
</evidence>
<sequence length="213" mass="22240">MAVRAAAPRALALALLVLARGAGALKVVIAGGTGPFGQRVAAALSSHEVTLLTRNAFLAASPSRVTEVFGWVGESYLRAHPHVSLRDWDGGDLTDITGSDWLRWQDDALSGADVVINLVGGYTPQRPMAAGRLSRESLRFSPDALQVSVAPTAAALKALTPGMAEVKMARVDECERAAQKCRNNLCLRLDADLDAGCAAVLEAVENAAAAVKA</sequence>